<keyword evidence="5 11" id="KW-0067">ATP-binding</keyword>
<dbReference type="Gene3D" id="3.40.50.300">
    <property type="entry name" value="P-loop containing nucleotide triphosphate hydrolases"/>
    <property type="match status" value="1"/>
</dbReference>
<comment type="subcellular location">
    <subcellularLocation>
        <location evidence="1">Cell membrane</location>
        <topology evidence="1">Multi-pass membrane protein</topology>
    </subcellularLocation>
</comment>
<dbReference type="InterPro" id="IPR039421">
    <property type="entry name" value="Type_1_exporter"/>
</dbReference>
<dbReference type="Gene3D" id="1.20.1560.10">
    <property type="entry name" value="ABC transporter type 1, transmembrane domain"/>
    <property type="match status" value="1"/>
</dbReference>
<dbReference type="GO" id="GO:0016887">
    <property type="term" value="F:ATP hydrolysis activity"/>
    <property type="evidence" value="ECO:0007669"/>
    <property type="project" value="InterPro"/>
</dbReference>
<evidence type="ECO:0000256" key="1">
    <source>
        <dbReference type="ARBA" id="ARBA00004651"/>
    </source>
</evidence>
<evidence type="ECO:0000256" key="7">
    <source>
        <dbReference type="ARBA" id="ARBA00023136"/>
    </source>
</evidence>
<keyword evidence="2" id="KW-0813">Transport</keyword>
<dbReference type="CDD" id="cd03254">
    <property type="entry name" value="ABCC_Glucan_exporter_like"/>
    <property type="match status" value="1"/>
</dbReference>
<feature type="domain" description="ABC transmembrane type-1" evidence="10">
    <location>
        <begin position="19"/>
        <end position="398"/>
    </location>
</feature>
<evidence type="ECO:0000259" key="9">
    <source>
        <dbReference type="PROSITE" id="PS50893"/>
    </source>
</evidence>
<keyword evidence="6 8" id="KW-1133">Transmembrane helix</keyword>
<evidence type="ECO:0000256" key="2">
    <source>
        <dbReference type="ARBA" id="ARBA00022448"/>
    </source>
</evidence>
<name>A0A9X7Z7Z9_9BACL</name>
<proteinExistence type="predicted"/>
<evidence type="ECO:0000256" key="5">
    <source>
        <dbReference type="ARBA" id="ARBA00022840"/>
    </source>
</evidence>
<dbReference type="KEGG" id="afx:JZ786_03215"/>
<organism evidence="11 12">
    <name type="scientific">Alicyclobacillus mengziensis</name>
    <dbReference type="NCBI Taxonomy" id="2931921"/>
    <lineage>
        <taxon>Bacteria</taxon>
        <taxon>Bacillati</taxon>
        <taxon>Bacillota</taxon>
        <taxon>Bacilli</taxon>
        <taxon>Bacillales</taxon>
        <taxon>Alicyclobacillaceae</taxon>
        <taxon>Alicyclobacillus</taxon>
    </lineage>
</organism>
<dbReference type="InterPro" id="IPR036640">
    <property type="entry name" value="ABC1_TM_sf"/>
</dbReference>
<gene>
    <name evidence="11" type="ORF">JZ786_03215</name>
</gene>
<keyword evidence="7 8" id="KW-0472">Membrane</keyword>
<keyword evidence="12" id="KW-1185">Reference proteome</keyword>
<dbReference type="GO" id="GO:0140359">
    <property type="term" value="F:ABC-type transporter activity"/>
    <property type="evidence" value="ECO:0007669"/>
    <property type="project" value="InterPro"/>
</dbReference>
<evidence type="ECO:0000256" key="8">
    <source>
        <dbReference type="SAM" id="Phobius"/>
    </source>
</evidence>
<dbReference type="InterPro" id="IPR003439">
    <property type="entry name" value="ABC_transporter-like_ATP-bd"/>
</dbReference>
<keyword evidence="4" id="KW-0547">Nucleotide-binding</keyword>
<dbReference type="PROSITE" id="PS50893">
    <property type="entry name" value="ABC_TRANSPORTER_2"/>
    <property type="match status" value="1"/>
</dbReference>
<dbReference type="InterPro" id="IPR027417">
    <property type="entry name" value="P-loop_NTPase"/>
</dbReference>
<dbReference type="FunFam" id="3.40.50.300:FF:000287">
    <property type="entry name" value="Multidrug ABC transporter ATP-binding protein"/>
    <property type="match status" value="1"/>
</dbReference>
<dbReference type="GO" id="GO:0005886">
    <property type="term" value="C:plasma membrane"/>
    <property type="evidence" value="ECO:0007669"/>
    <property type="project" value="UniProtKB-SubCell"/>
</dbReference>
<feature type="transmembrane region" description="Helical" evidence="8">
    <location>
        <begin position="223"/>
        <end position="244"/>
    </location>
</feature>
<dbReference type="PANTHER" id="PTHR24221">
    <property type="entry name" value="ATP-BINDING CASSETTE SUB-FAMILY B"/>
    <property type="match status" value="1"/>
</dbReference>
<feature type="domain" description="ABC transporter" evidence="9">
    <location>
        <begin position="429"/>
        <end position="663"/>
    </location>
</feature>
<dbReference type="Pfam" id="PF00664">
    <property type="entry name" value="ABC_membrane"/>
    <property type="match status" value="1"/>
</dbReference>
<dbReference type="Proteomes" id="UP000663505">
    <property type="component" value="Chromosome"/>
</dbReference>
<evidence type="ECO:0000256" key="6">
    <source>
        <dbReference type="ARBA" id="ARBA00022989"/>
    </source>
</evidence>
<dbReference type="GO" id="GO:0005524">
    <property type="term" value="F:ATP binding"/>
    <property type="evidence" value="ECO:0007669"/>
    <property type="project" value="UniProtKB-KW"/>
</dbReference>
<feature type="transmembrane region" description="Helical" evidence="8">
    <location>
        <begin position="343"/>
        <end position="361"/>
    </location>
</feature>
<dbReference type="SMART" id="SM00382">
    <property type="entry name" value="AAA"/>
    <property type="match status" value="1"/>
</dbReference>
<evidence type="ECO:0000256" key="3">
    <source>
        <dbReference type="ARBA" id="ARBA00022692"/>
    </source>
</evidence>
<evidence type="ECO:0000313" key="12">
    <source>
        <dbReference type="Proteomes" id="UP000663505"/>
    </source>
</evidence>
<evidence type="ECO:0000256" key="4">
    <source>
        <dbReference type="ARBA" id="ARBA00022741"/>
    </source>
</evidence>
<reference evidence="11 12" key="1">
    <citation type="submission" date="2021-02" db="EMBL/GenBank/DDBJ databases">
        <title>Alicyclobacillus curvatus sp. nov. and Alicyclobacillus mengziensis sp. nov., two acidophilic bacteria isolated from acid mine drainage.</title>
        <authorList>
            <person name="Huang Y."/>
        </authorList>
    </citation>
    <scope>NUCLEOTIDE SEQUENCE [LARGE SCALE GENOMIC DNA]</scope>
    <source>
        <strain evidence="11 12">S30H14</strain>
    </source>
</reference>
<keyword evidence="3 8" id="KW-0812">Transmembrane</keyword>
<dbReference type="CDD" id="cd18544">
    <property type="entry name" value="ABC_6TM_TmrA_like"/>
    <property type="match status" value="1"/>
</dbReference>
<dbReference type="SUPFAM" id="SSF52540">
    <property type="entry name" value="P-loop containing nucleoside triphosphate hydrolases"/>
    <property type="match status" value="1"/>
</dbReference>
<dbReference type="EMBL" id="CP071182">
    <property type="protein sequence ID" value="QSO49654.1"/>
    <property type="molecule type" value="Genomic_DNA"/>
</dbReference>
<feature type="transmembrane region" description="Helical" evidence="8">
    <location>
        <begin position="148"/>
        <end position="168"/>
    </location>
</feature>
<protein>
    <submittedName>
        <fullName evidence="11">ABC transporter ATP-binding protein</fullName>
    </submittedName>
</protein>
<dbReference type="PANTHER" id="PTHR24221:SF430">
    <property type="entry name" value="MULTIDRUG RESISTANCE ABC TRANSPORTER ATP-BINDING_PERMEASE PROTEIN YHEH-RELATED"/>
    <property type="match status" value="1"/>
</dbReference>
<sequence length="669" mass="75393">MRIMRRLTQYALLYKRSILLALLMLTVAVAADLTGPFIAKTMIDRHIVGIERTWYEMPGKGTHVVLFRGHFYERSDTVALGTKHGAAVTLIQVGQNFYFVPQALPYTTNPTVSNGKLTVRAQHATLTVPVVQLTPRELFAFYRPEIPALWRLAGLYFSLLIVSAGFTYGQKYLLQVSANRVMQKMRQDVFAHIQRLPIRYFDNTSSGKIVSRITNDTEAIRDFYVTVLASVFSGVINMVGIYIALFVLDISLALITMLLIPLLAMWILLYRKYAADINRKIRSLLSEINASINEIISGVPIIRAFNREERTLAEFETLNDSFLNHQTRLLAINSASGYNLTSVLRNIFFIALLSYFGWRYFHLTGLISFGTLYAYVDYLNRLFQPVTGIVNQLANLEQARVSARRVFELLDNPGVDVVDGTMPRYRGDVEFRDVYFSYDGDKPVLSGVSFTARKGQTVAVVGHTGSGKSSIMNLLFRFYDATSGSITIDGQDIRQFPAQFLRQYMGIVLQDPFLFTGTIASNVSLNDDRVSRNDIERALRDVGAARLMGHLEHGWNEPVMEKGSTLSTGQRQIISFARALAFDPAILVLDEATSNVDTETESVIQEALDVVKRGRTTFIIAHRLSTIRNADLILVLEKGRIVERGTHEQLMEAKGRYYQMYQLQIGSAV</sequence>
<dbReference type="AlphaFoldDB" id="A0A9X7Z7Z9"/>
<dbReference type="GO" id="GO:0034040">
    <property type="term" value="F:ATPase-coupled lipid transmembrane transporter activity"/>
    <property type="evidence" value="ECO:0007669"/>
    <property type="project" value="TreeGrafter"/>
</dbReference>
<accession>A0A9X7Z7Z9</accession>
<dbReference type="PROSITE" id="PS50929">
    <property type="entry name" value="ABC_TM1F"/>
    <property type="match status" value="1"/>
</dbReference>
<dbReference type="InterPro" id="IPR003593">
    <property type="entry name" value="AAA+_ATPase"/>
</dbReference>
<feature type="transmembrane region" description="Helical" evidence="8">
    <location>
        <begin position="250"/>
        <end position="270"/>
    </location>
</feature>
<dbReference type="InterPro" id="IPR011527">
    <property type="entry name" value="ABC1_TM_dom"/>
</dbReference>
<dbReference type="SUPFAM" id="SSF90123">
    <property type="entry name" value="ABC transporter transmembrane region"/>
    <property type="match status" value="1"/>
</dbReference>
<dbReference type="Pfam" id="PF00005">
    <property type="entry name" value="ABC_tran"/>
    <property type="match status" value="1"/>
</dbReference>
<evidence type="ECO:0000313" key="11">
    <source>
        <dbReference type="EMBL" id="QSO49654.1"/>
    </source>
</evidence>
<evidence type="ECO:0000259" key="10">
    <source>
        <dbReference type="PROSITE" id="PS50929"/>
    </source>
</evidence>